<dbReference type="SUPFAM" id="SSF53335">
    <property type="entry name" value="S-adenosyl-L-methionine-dependent methyltransferases"/>
    <property type="match status" value="1"/>
</dbReference>
<keyword evidence="5" id="KW-0813">Transport</keyword>
<dbReference type="AlphaFoldDB" id="A0AAE0XFR4"/>
<proteinExistence type="inferred from homology"/>
<dbReference type="InterPro" id="IPR026635">
    <property type="entry name" value="Efm4/METTL10"/>
</dbReference>
<organism evidence="8 9">
    <name type="scientific">Podospora appendiculata</name>
    <dbReference type="NCBI Taxonomy" id="314037"/>
    <lineage>
        <taxon>Eukaryota</taxon>
        <taxon>Fungi</taxon>
        <taxon>Dikarya</taxon>
        <taxon>Ascomycota</taxon>
        <taxon>Pezizomycotina</taxon>
        <taxon>Sordariomycetes</taxon>
        <taxon>Sordariomycetidae</taxon>
        <taxon>Sordariales</taxon>
        <taxon>Podosporaceae</taxon>
        <taxon>Podospora</taxon>
    </lineage>
</organism>
<evidence type="ECO:0000256" key="1">
    <source>
        <dbReference type="ARBA" id="ARBA00022490"/>
    </source>
</evidence>
<feature type="domain" description="Methyltransferase" evidence="7">
    <location>
        <begin position="82"/>
        <end position="227"/>
    </location>
</feature>
<evidence type="ECO:0000259" key="7">
    <source>
        <dbReference type="Pfam" id="PF13847"/>
    </source>
</evidence>
<dbReference type="HAMAP" id="MF_03188">
    <property type="entry name" value="Methyltr_EFM4"/>
    <property type="match status" value="1"/>
</dbReference>
<keyword evidence="9" id="KW-1185">Reference proteome</keyword>
<dbReference type="PANTHER" id="PTHR12843:SF5">
    <property type="entry name" value="EEF1A LYSINE METHYLTRANSFERASE 2"/>
    <property type="match status" value="1"/>
</dbReference>
<dbReference type="Gene3D" id="3.40.50.150">
    <property type="entry name" value="Vaccinia Virus protein VP39"/>
    <property type="match status" value="1"/>
</dbReference>
<dbReference type="GO" id="GO:0005737">
    <property type="term" value="C:cytoplasm"/>
    <property type="evidence" value="ECO:0007669"/>
    <property type="project" value="UniProtKB-SubCell"/>
</dbReference>
<gene>
    <name evidence="5" type="primary">EFM4</name>
    <name evidence="8" type="ORF">B0T22DRAFT_446776</name>
</gene>
<dbReference type="Pfam" id="PF13847">
    <property type="entry name" value="Methyltransf_31"/>
    <property type="match status" value="1"/>
</dbReference>
<dbReference type="InterPro" id="IPR029063">
    <property type="entry name" value="SAM-dependent_MTases_sf"/>
</dbReference>
<evidence type="ECO:0000256" key="3">
    <source>
        <dbReference type="ARBA" id="ARBA00022679"/>
    </source>
</evidence>
<comment type="function">
    <text evidence="5">S-adenosyl-L-methionine-dependent protein-lysine N-methyltransferase that mono- and dimethylates elongation factor 1-alpha at 'Lys-316'. May play a role in intracellular transport.</text>
</comment>
<comment type="subcellular location">
    <subcellularLocation>
        <location evidence="5">Cytoplasm</location>
    </subcellularLocation>
</comment>
<comment type="caution">
    <text evidence="8">The sequence shown here is derived from an EMBL/GenBank/DDBJ whole genome shotgun (WGS) entry which is preliminary data.</text>
</comment>
<dbReference type="GO" id="GO:0016279">
    <property type="term" value="F:protein-lysine N-methyltransferase activity"/>
    <property type="evidence" value="ECO:0007669"/>
    <property type="project" value="UniProtKB-UniRule"/>
</dbReference>
<dbReference type="EC" id="2.1.1.-" evidence="5"/>
<keyword evidence="2 5" id="KW-0489">Methyltransferase</keyword>
<dbReference type="PANTHER" id="PTHR12843">
    <property type="entry name" value="PROTEIN-LYSINE N-METHYLTRANSFERASE METTL10"/>
    <property type="match status" value="1"/>
</dbReference>
<reference evidence="8" key="2">
    <citation type="submission" date="2023-06" db="EMBL/GenBank/DDBJ databases">
        <authorList>
            <consortium name="Lawrence Berkeley National Laboratory"/>
            <person name="Haridas S."/>
            <person name="Hensen N."/>
            <person name="Bonometti L."/>
            <person name="Westerberg I."/>
            <person name="Brannstrom I.O."/>
            <person name="Guillou S."/>
            <person name="Cros-Aarteil S."/>
            <person name="Calhoun S."/>
            <person name="Kuo A."/>
            <person name="Mondo S."/>
            <person name="Pangilinan J."/>
            <person name="Riley R."/>
            <person name="Labutti K."/>
            <person name="Andreopoulos B."/>
            <person name="Lipzen A."/>
            <person name="Chen C."/>
            <person name="Yanf M."/>
            <person name="Daum C."/>
            <person name="Ng V."/>
            <person name="Clum A."/>
            <person name="Steindorff A."/>
            <person name="Ohm R."/>
            <person name="Martin F."/>
            <person name="Silar P."/>
            <person name="Natvig D."/>
            <person name="Lalanne C."/>
            <person name="Gautier V."/>
            <person name="Ament-Velasquez S.L."/>
            <person name="Kruys A."/>
            <person name="Hutchinson M.I."/>
            <person name="Powell A.J."/>
            <person name="Barry K."/>
            <person name="Miller A.N."/>
            <person name="Grigoriev I.V."/>
            <person name="Debuchy R."/>
            <person name="Gladieux P."/>
            <person name="Thoren M.H."/>
            <person name="Johannesson H."/>
        </authorList>
    </citation>
    <scope>NUCLEOTIDE SEQUENCE</scope>
    <source>
        <strain evidence="8">CBS 314.62</strain>
    </source>
</reference>
<keyword evidence="4 5" id="KW-0949">S-adenosyl-L-methionine</keyword>
<evidence type="ECO:0000256" key="2">
    <source>
        <dbReference type="ARBA" id="ARBA00022603"/>
    </source>
</evidence>
<protein>
    <recommendedName>
        <fullName evidence="5">Protein-lysine N-methyltransferase EFM4</fullName>
        <ecNumber evidence="5">2.1.1.-</ecNumber>
    </recommendedName>
    <alternativeName>
        <fullName evidence="5">Elongation factor methyltransferase 4</fullName>
    </alternativeName>
</protein>
<accession>A0AAE0XFR4</accession>
<evidence type="ECO:0000313" key="8">
    <source>
        <dbReference type="EMBL" id="KAK3692242.1"/>
    </source>
</evidence>
<sequence>MSSDSVGPGAGAGAGVEKPGHLEPSELGTKQYWDNLYTSEIANHASNPADTGTVWFDDSDAEAKMVAFLDAQAHALGLDRAAAAVLDLGCGNGSLLFALRDDGWAGTLLGVDYSEKSVALARRVGAARDIACDDDNENKEKEVEFKAWDVLNGPLSDVQPTDRDGEQTGGWDLVLDKGTFDAISLSDERDARGRRICEGYGSRVLALLRPGGVFLVTSCNWTEAELTGWFEVAASGAGARLRRAGRIEYRSFSFGGVKGQTISTLCFVKEEEEEA</sequence>
<evidence type="ECO:0000256" key="4">
    <source>
        <dbReference type="ARBA" id="ARBA00022691"/>
    </source>
</evidence>
<keyword evidence="1 5" id="KW-0963">Cytoplasm</keyword>
<dbReference type="GO" id="GO:0032259">
    <property type="term" value="P:methylation"/>
    <property type="evidence" value="ECO:0007669"/>
    <property type="project" value="UniProtKB-KW"/>
</dbReference>
<dbReference type="GO" id="GO:0016192">
    <property type="term" value="P:vesicle-mediated transport"/>
    <property type="evidence" value="ECO:0007669"/>
    <property type="project" value="UniProtKB-UniRule"/>
</dbReference>
<name>A0AAE0XFR4_9PEZI</name>
<comment type="similarity">
    <text evidence="5">Belongs to the class I-like SAM-binding methyltransferase superfamily. EFM4 family.</text>
</comment>
<dbReference type="CDD" id="cd02440">
    <property type="entry name" value="AdoMet_MTases"/>
    <property type="match status" value="1"/>
</dbReference>
<dbReference type="InterPro" id="IPR025714">
    <property type="entry name" value="Methyltranfer_dom"/>
</dbReference>
<feature type="region of interest" description="Disordered" evidence="6">
    <location>
        <begin position="1"/>
        <end position="25"/>
    </location>
</feature>
<evidence type="ECO:0000256" key="6">
    <source>
        <dbReference type="SAM" id="MobiDB-lite"/>
    </source>
</evidence>
<reference evidence="8" key="1">
    <citation type="journal article" date="2023" name="Mol. Phylogenet. Evol.">
        <title>Genome-scale phylogeny and comparative genomics of the fungal order Sordariales.</title>
        <authorList>
            <person name="Hensen N."/>
            <person name="Bonometti L."/>
            <person name="Westerberg I."/>
            <person name="Brannstrom I.O."/>
            <person name="Guillou S."/>
            <person name="Cros-Aarteil S."/>
            <person name="Calhoun S."/>
            <person name="Haridas S."/>
            <person name="Kuo A."/>
            <person name="Mondo S."/>
            <person name="Pangilinan J."/>
            <person name="Riley R."/>
            <person name="LaButti K."/>
            <person name="Andreopoulos B."/>
            <person name="Lipzen A."/>
            <person name="Chen C."/>
            <person name="Yan M."/>
            <person name="Daum C."/>
            <person name="Ng V."/>
            <person name="Clum A."/>
            <person name="Steindorff A."/>
            <person name="Ohm R.A."/>
            <person name="Martin F."/>
            <person name="Silar P."/>
            <person name="Natvig D.O."/>
            <person name="Lalanne C."/>
            <person name="Gautier V."/>
            <person name="Ament-Velasquez S.L."/>
            <person name="Kruys A."/>
            <person name="Hutchinson M.I."/>
            <person name="Powell A.J."/>
            <person name="Barry K."/>
            <person name="Miller A.N."/>
            <person name="Grigoriev I.V."/>
            <person name="Debuchy R."/>
            <person name="Gladieux P."/>
            <person name="Hiltunen Thoren M."/>
            <person name="Johannesson H."/>
        </authorList>
    </citation>
    <scope>NUCLEOTIDE SEQUENCE</scope>
    <source>
        <strain evidence="8">CBS 314.62</strain>
    </source>
</reference>
<dbReference type="Proteomes" id="UP001270362">
    <property type="component" value="Unassembled WGS sequence"/>
</dbReference>
<keyword evidence="3 5" id="KW-0808">Transferase</keyword>
<dbReference type="EMBL" id="JAULSO010000001">
    <property type="protein sequence ID" value="KAK3692242.1"/>
    <property type="molecule type" value="Genomic_DNA"/>
</dbReference>
<evidence type="ECO:0000256" key="5">
    <source>
        <dbReference type="HAMAP-Rule" id="MF_03188"/>
    </source>
</evidence>
<evidence type="ECO:0000313" key="9">
    <source>
        <dbReference type="Proteomes" id="UP001270362"/>
    </source>
</evidence>